<evidence type="ECO:0000256" key="1">
    <source>
        <dbReference type="SAM" id="MobiDB-lite"/>
    </source>
</evidence>
<dbReference type="Proteomes" id="UP000051562">
    <property type="component" value="Unassembled WGS sequence"/>
</dbReference>
<evidence type="ECO:0000313" key="3">
    <source>
        <dbReference type="EMBL" id="SKC03900.1"/>
    </source>
</evidence>
<dbReference type="AlphaFoldDB" id="A0A0Q3I309"/>
<protein>
    <submittedName>
        <fullName evidence="2">Uncharacterized protein</fullName>
    </submittedName>
</protein>
<name>A0A0Q3I309_9HYPH</name>
<evidence type="ECO:0000313" key="4">
    <source>
        <dbReference type="Proteomes" id="UP000051562"/>
    </source>
</evidence>
<reference evidence="3 5" key="2">
    <citation type="submission" date="2017-02" db="EMBL/GenBank/DDBJ databases">
        <authorList>
            <person name="Peterson S.W."/>
        </authorList>
    </citation>
    <scope>NUCLEOTIDE SEQUENCE [LARGE SCALE GENOMIC DNA]</scope>
    <source>
        <strain evidence="3 5">DSM 9653</strain>
    </source>
</reference>
<dbReference type="OrthoDB" id="8163822at2"/>
<dbReference type="EMBL" id="LMAR01000050">
    <property type="protein sequence ID" value="KQK29343.1"/>
    <property type="molecule type" value="Genomic_DNA"/>
</dbReference>
<organism evidence="2 4">
    <name type="scientific">Bosea thiooxidans</name>
    <dbReference type="NCBI Taxonomy" id="53254"/>
    <lineage>
        <taxon>Bacteria</taxon>
        <taxon>Pseudomonadati</taxon>
        <taxon>Pseudomonadota</taxon>
        <taxon>Alphaproteobacteria</taxon>
        <taxon>Hyphomicrobiales</taxon>
        <taxon>Boseaceae</taxon>
        <taxon>Bosea</taxon>
    </lineage>
</organism>
<dbReference type="Proteomes" id="UP000190130">
    <property type="component" value="Unassembled WGS sequence"/>
</dbReference>
<dbReference type="EMBL" id="FUYX01000011">
    <property type="protein sequence ID" value="SKC03900.1"/>
    <property type="molecule type" value="Genomic_DNA"/>
</dbReference>
<evidence type="ECO:0000313" key="5">
    <source>
        <dbReference type="Proteomes" id="UP000190130"/>
    </source>
</evidence>
<proteinExistence type="predicted"/>
<keyword evidence="4" id="KW-1185">Reference proteome</keyword>
<dbReference type="RefSeq" id="WP_055729332.1">
    <property type="nucleotide sequence ID" value="NZ_FUYX01000011.1"/>
</dbReference>
<accession>A0A0Q3I309</accession>
<feature type="region of interest" description="Disordered" evidence="1">
    <location>
        <begin position="1"/>
        <end position="26"/>
    </location>
</feature>
<evidence type="ECO:0000313" key="2">
    <source>
        <dbReference type="EMBL" id="KQK29343.1"/>
    </source>
</evidence>
<sequence>MNPENRNPALREPEPDAGAPDMQPGRAASTLEVACFVESMTAEMRTMAREAELGALAYFLEMARMEASAAIERLARKAEPL</sequence>
<gene>
    <name evidence="2" type="ORF">ARD30_18110</name>
    <name evidence="3" type="ORF">SAMN05660750_03818</name>
</gene>
<reference evidence="2 4" key="1">
    <citation type="submission" date="2015-10" db="EMBL/GenBank/DDBJ databases">
        <title>Draft genome of Bosea thiooxidans.</title>
        <authorList>
            <person name="Wang X."/>
        </authorList>
    </citation>
    <scope>NUCLEOTIDE SEQUENCE [LARGE SCALE GENOMIC DNA]</scope>
    <source>
        <strain evidence="2 4">CGMCC 9174</strain>
    </source>
</reference>